<comment type="caution">
    <text evidence="1">The sequence shown here is derived from an EMBL/GenBank/DDBJ whole genome shotgun (WGS) entry which is preliminary data.</text>
</comment>
<organism evidence="1 2">
    <name type="scientific">Aquimarina brevivitae</name>
    <dbReference type="NCBI Taxonomy" id="323412"/>
    <lineage>
        <taxon>Bacteria</taxon>
        <taxon>Pseudomonadati</taxon>
        <taxon>Bacteroidota</taxon>
        <taxon>Flavobacteriia</taxon>
        <taxon>Flavobacteriales</taxon>
        <taxon>Flavobacteriaceae</taxon>
        <taxon>Aquimarina</taxon>
    </lineage>
</organism>
<sequence>MERKCVYCKEIFEGRVDKKYCSAYCRSAWYYHQHKENKNTQFKKIDRQLKQNRKLLKNYNKAGLATIRKETLLAEGFNPNYFTHYWKNKKGEVYLFCYEFGFLSTVQNGKQKYLLIQWQSYTGN</sequence>
<reference evidence="1 2" key="1">
    <citation type="submission" date="2019-02" db="EMBL/GenBank/DDBJ databases">
        <title>Genomic Encyclopedia of Type Strains, Phase IV (KMG-IV): sequencing the most valuable type-strain genomes for metagenomic binning, comparative biology and taxonomic classification.</title>
        <authorList>
            <person name="Goeker M."/>
        </authorList>
    </citation>
    <scope>NUCLEOTIDE SEQUENCE [LARGE SCALE GENOMIC DNA]</scope>
    <source>
        <strain evidence="1 2">DSM 17196</strain>
    </source>
</reference>
<dbReference type="OrthoDB" id="5187906at2"/>
<dbReference type="EMBL" id="SGXE01000002">
    <property type="protein sequence ID" value="RZS93063.1"/>
    <property type="molecule type" value="Genomic_DNA"/>
</dbReference>
<dbReference type="AlphaFoldDB" id="A0A4Q7NZX5"/>
<keyword evidence="2" id="KW-1185">Reference proteome</keyword>
<proteinExistence type="predicted"/>
<dbReference type="Proteomes" id="UP000292262">
    <property type="component" value="Unassembled WGS sequence"/>
</dbReference>
<evidence type="ECO:0000313" key="1">
    <source>
        <dbReference type="EMBL" id="RZS93063.1"/>
    </source>
</evidence>
<protein>
    <recommendedName>
        <fullName evidence="3">DUF2116 family Zn-ribbon domain-containing protein</fullName>
    </recommendedName>
</protein>
<name>A0A4Q7NZX5_9FLAO</name>
<gene>
    <name evidence="1" type="ORF">EV197_1627</name>
</gene>
<accession>A0A4Q7NZX5</accession>
<evidence type="ECO:0000313" key="2">
    <source>
        <dbReference type="Proteomes" id="UP000292262"/>
    </source>
</evidence>
<dbReference type="RefSeq" id="WP_130286215.1">
    <property type="nucleotide sequence ID" value="NZ_SGXE01000002.1"/>
</dbReference>
<evidence type="ECO:0008006" key="3">
    <source>
        <dbReference type="Google" id="ProtNLM"/>
    </source>
</evidence>